<evidence type="ECO:0000256" key="9">
    <source>
        <dbReference type="ARBA" id="ARBA00023170"/>
    </source>
</evidence>
<dbReference type="InterPro" id="IPR037066">
    <property type="entry name" value="Plug_dom_sf"/>
</dbReference>
<gene>
    <name evidence="16" type="ORF">GCM10010982_18480</name>
</gene>
<evidence type="ECO:0000256" key="6">
    <source>
        <dbReference type="ARBA" id="ARBA00022729"/>
    </source>
</evidence>
<name>A0A918DIZ3_9ALTE</name>
<evidence type="ECO:0000256" key="1">
    <source>
        <dbReference type="ARBA" id="ARBA00004571"/>
    </source>
</evidence>
<evidence type="ECO:0000256" key="13">
    <source>
        <dbReference type="SAM" id="SignalP"/>
    </source>
</evidence>
<keyword evidence="6 13" id="KW-0732">Signal</keyword>
<evidence type="ECO:0000256" key="5">
    <source>
        <dbReference type="ARBA" id="ARBA00022692"/>
    </source>
</evidence>
<dbReference type="Gene3D" id="2.40.170.20">
    <property type="entry name" value="TonB-dependent receptor, beta-barrel domain"/>
    <property type="match status" value="1"/>
</dbReference>
<keyword evidence="17" id="KW-1185">Reference proteome</keyword>
<evidence type="ECO:0000313" key="16">
    <source>
        <dbReference type="EMBL" id="GGO68777.1"/>
    </source>
</evidence>
<reference evidence="16" key="2">
    <citation type="submission" date="2020-09" db="EMBL/GenBank/DDBJ databases">
        <authorList>
            <person name="Sun Q."/>
            <person name="Zhou Y."/>
        </authorList>
    </citation>
    <scope>NUCLEOTIDE SEQUENCE</scope>
    <source>
        <strain evidence="16">CGMCC 1.7086</strain>
    </source>
</reference>
<keyword evidence="7 12" id="KW-0798">TonB box</keyword>
<dbReference type="Proteomes" id="UP000606935">
    <property type="component" value="Unassembled WGS sequence"/>
</dbReference>
<evidence type="ECO:0000256" key="8">
    <source>
        <dbReference type="ARBA" id="ARBA00023136"/>
    </source>
</evidence>
<feature type="domain" description="TonB-dependent receptor-like beta-barrel" evidence="14">
    <location>
        <begin position="186"/>
        <end position="624"/>
    </location>
</feature>
<organism evidence="16 17">
    <name type="scientific">Bowmanella pacifica</name>
    <dbReference type="NCBI Taxonomy" id="502051"/>
    <lineage>
        <taxon>Bacteria</taxon>
        <taxon>Pseudomonadati</taxon>
        <taxon>Pseudomonadota</taxon>
        <taxon>Gammaproteobacteria</taxon>
        <taxon>Alteromonadales</taxon>
        <taxon>Alteromonadaceae</taxon>
        <taxon>Bowmanella</taxon>
    </lineage>
</organism>
<sequence length="656" mass="74184">MRGVGPTAVLLIMISSLICKDAFAQDVEALFNLTFDELLEQQVSISSRDAVSLDASPSTVTLFTRQMLDRLAVANLYDLLNYVPGFQVTRGDWVGAVPKEHARGVYLDNGYVLFMVDGQRVNEISFGKASVYMPFIPLSIAERVEVIRGPGSALYGSNAFMGVVNLITRKEGNMLMPRLGSRGSRGLSLAYFTDWQGLDWQFLLDVDHQGAASHQFYQSLVRDPRDNVFAQLGVQSEAWHLTGRYARAKMNGYINLGGASADNRYQSENIGIEGGLKWWQGEQGTLTSTLDISEHRISSAGLLLTAEQAGLSDDFFNGPHWITRNVQFSTDWVKPISQILELSAGLVWLDAEQTQAGAMTSHLVDGVFLLDDRAYLGGIQRVEQIDEFAALLASQDARSAYVQFKWQAARDWQVYLGGRVDKVERLSTNWSPRLALIHDVNAAHSIRLQYGEAFRTPTINELFSSDAVTQGNPELQQEKIATFEVLWRWQGERAQLETVLFQNNMRDFVNKVETQQDSRFTFANISKHSIQGVESTLNTKFGSHWETQIAYTALFDQPFNASFKRYGNFRLGYQDEVFSLNWDLLWRGEVAQGEFSQSAYVLLNLLGRWQWREHQAWTLSVSNLLDKTYQVYEPRLAQAAMPGERRQLMLGFQWIF</sequence>
<keyword evidence="10 11" id="KW-0998">Cell outer membrane</keyword>
<dbReference type="PROSITE" id="PS52016">
    <property type="entry name" value="TONB_DEPENDENT_REC_3"/>
    <property type="match status" value="1"/>
</dbReference>
<dbReference type="GO" id="GO:0044718">
    <property type="term" value="P:siderophore transmembrane transport"/>
    <property type="evidence" value="ECO:0007669"/>
    <property type="project" value="TreeGrafter"/>
</dbReference>
<dbReference type="GO" id="GO:0015344">
    <property type="term" value="F:siderophore uptake transmembrane transporter activity"/>
    <property type="evidence" value="ECO:0007669"/>
    <property type="project" value="TreeGrafter"/>
</dbReference>
<evidence type="ECO:0000256" key="4">
    <source>
        <dbReference type="ARBA" id="ARBA00022452"/>
    </source>
</evidence>
<keyword evidence="5 11" id="KW-0812">Transmembrane</keyword>
<keyword evidence="9" id="KW-0675">Receptor</keyword>
<comment type="caution">
    <text evidence="16">The sequence shown here is derived from an EMBL/GenBank/DDBJ whole genome shotgun (WGS) entry which is preliminary data.</text>
</comment>
<evidence type="ECO:0000256" key="12">
    <source>
        <dbReference type="RuleBase" id="RU003357"/>
    </source>
</evidence>
<keyword evidence="8 11" id="KW-0472">Membrane</keyword>
<proteinExistence type="inferred from homology"/>
<evidence type="ECO:0000256" key="2">
    <source>
        <dbReference type="ARBA" id="ARBA00008143"/>
    </source>
</evidence>
<evidence type="ECO:0000259" key="15">
    <source>
        <dbReference type="Pfam" id="PF07715"/>
    </source>
</evidence>
<evidence type="ECO:0000313" key="17">
    <source>
        <dbReference type="Proteomes" id="UP000606935"/>
    </source>
</evidence>
<dbReference type="PANTHER" id="PTHR30069">
    <property type="entry name" value="TONB-DEPENDENT OUTER MEMBRANE RECEPTOR"/>
    <property type="match status" value="1"/>
</dbReference>
<dbReference type="InterPro" id="IPR000531">
    <property type="entry name" value="Beta-barrel_TonB"/>
</dbReference>
<dbReference type="AlphaFoldDB" id="A0A918DIZ3"/>
<evidence type="ECO:0000256" key="10">
    <source>
        <dbReference type="ARBA" id="ARBA00023237"/>
    </source>
</evidence>
<evidence type="ECO:0008006" key="18">
    <source>
        <dbReference type="Google" id="ProtNLM"/>
    </source>
</evidence>
<protein>
    <recommendedName>
        <fullName evidence="18">TonB-dependent receptor</fullName>
    </recommendedName>
</protein>
<dbReference type="InterPro" id="IPR012910">
    <property type="entry name" value="Plug_dom"/>
</dbReference>
<evidence type="ECO:0000256" key="11">
    <source>
        <dbReference type="PROSITE-ProRule" id="PRU01360"/>
    </source>
</evidence>
<dbReference type="Pfam" id="PF00593">
    <property type="entry name" value="TonB_dep_Rec_b-barrel"/>
    <property type="match status" value="1"/>
</dbReference>
<feature type="chain" id="PRO_5037080448" description="TonB-dependent receptor" evidence="13">
    <location>
        <begin position="25"/>
        <end position="656"/>
    </location>
</feature>
<dbReference type="EMBL" id="BMLS01000002">
    <property type="protein sequence ID" value="GGO68777.1"/>
    <property type="molecule type" value="Genomic_DNA"/>
</dbReference>
<dbReference type="InterPro" id="IPR039426">
    <property type="entry name" value="TonB-dep_rcpt-like"/>
</dbReference>
<keyword evidence="4 11" id="KW-1134">Transmembrane beta strand</keyword>
<accession>A0A918DIZ3</accession>
<evidence type="ECO:0000256" key="7">
    <source>
        <dbReference type="ARBA" id="ARBA00023077"/>
    </source>
</evidence>
<dbReference type="Pfam" id="PF07715">
    <property type="entry name" value="Plug"/>
    <property type="match status" value="1"/>
</dbReference>
<dbReference type="PANTHER" id="PTHR30069:SF29">
    <property type="entry name" value="HEMOGLOBIN AND HEMOGLOBIN-HAPTOGLOBIN-BINDING PROTEIN 1-RELATED"/>
    <property type="match status" value="1"/>
</dbReference>
<dbReference type="GO" id="GO:0009279">
    <property type="term" value="C:cell outer membrane"/>
    <property type="evidence" value="ECO:0007669"/>
    <property type="project" value="UniProtKB-SubCell"/>
</dbReference>
<dbReference type="InterPro" id="IPR036942">
    <property type="entry name" value="Beta-barrel_TonB_sf"/>
</dbReference>
<dbReference type="SUPFAM" id="SSF56935">
    <property type="entry name" value="Porins"/>
    <property type="match status" value="1"/>
</dbReference>
<evidence type="ECO:0000256" key="3">
    <source>
        <dbReference type="ARBA" id="ARBA00022448"/>
    </source>
</evidence>
<feature type="domain" description="TonB-dependent receptor plug" evidence="15">
    <location>
        <begin position="54"/>
        <end position="163"/>
    </location>
</feature>
<comment type="subcellular location">
    <subcellularLocation>
        <location evidence="1 11">Cell outer membrane</location>
        <topology evidence="1 11">Multi-pass membrane protein</topology>
    </subcellularLocation>
</comment>
<comment type="similarity">
    <text evidence="2">Belongs to the TonB-dependent receptor family. Hemoglobin/haptoglobin binding protein subfamily.</text>
</comment>
<feature type="signal peptide" evidence="13">
    <location>
        <begin position="1"/>
        <end position="24"/>
    </location>
</feature>
<dbReference type="Gene3D" id="2.170.130.10">
    <property type="entry name" value="TonB-dependent receptor, plug domain"/>
    <property type="match status" value="1"/>
</dbReference>
<dbReference type="RefSeq" id="WP_188693588.1">
    <property type="nucleotide sequence ID" value="NZ_BMLS01000002.1"/>
</dbReference>
<keyword evidence="3 11" id="KW-0813">Transport</keyword>
<reference evidence="16" key="1">
    <citation type="journal article" date="2014" name="Int. J. Syst. Evol. Microbiol.">
        <title>Complete genome sequence of Corynebacterium casei LMG S-19264T (=DSM 44701T), isolated from a smear-ripened cheese.</title>
        <authorList>
            <consortium name="US DOE Joint Genome Institute (JGI-PGF)"/>
            <person name="Walter F."/>
            <person name="Albersmeier A."/>
            <person name="Kalinowski J."/>
            <person name="Ruckert C."/>
        </authorList>
    </citation>
    <scope>NUCLEOTIDE SEQUENCE</scope>
    <source>
        <strain evidence="16">CGMCC 1.7086</strain>
    </source>
</reference>
<evidence type="ECO:0000259" key="14">
    <source>
        <dbReference type="Pfam" id="PF00593"/>
    </source>
</evidence>